<dbReference type="SUPFAM" id="SSF88946">
    <property type="entry name" value="Sigma2 domain of RNA polymerase sigma factors"/>
    <property type="match status" value="1"/>
</dbReference>
<dbReference type="InterPro" id="IPR039425">
    <property type="entry name" value="RNA_pol_sigma-70-like"/>
</dbReference>
<organism evidence="8 9">
    <name type="scientific">Virgisporangium aliadipatigenens</name>
    <dbReference type="NCBI Taxonomy" id="741659"/>
    <lineage>
        <taxon>Bacteria</taxon>
        <taxon>Bacillati</taxon>
        <taxon>Actinomycetota</taxon>
        <taxon>Actinomycetes</taxon>
        <taxon>Micromonosporales</taxon>
        <taxon>Micromonosporaceae</taxon>
        <taxon>Virgisporangium</taxon>
    </lineage>
</organism>
<dbReference type="PANTHER" id="PTHR43133:SF50">
    <property type="entry name" value="ECF RNA POLYMERASE SIGMA FACTOR SIGM"/>
    <property type="match status" value="1"/>
</dbReference>
<evidence type="ECO:0000313" key="8">
    <source>
        <dbReference type="EMBL" id="GIJ51707.1"/>
    </source>
</evidence>
<dbReference type="AlphaFoldDB" id="A0A8J3YW14"/>
<feature type="domain" description="RNA polymerase sigma-70 region 4" evidence="7">
    <location>
        <begin position="106"/>
        <end position="154"/>
    </location>
</feature>
<accession>A0A8J3YW14</accession>
<keyword evidence="9" id="KW-1185">Reference proteome</keyword>
<reference evidence="8" key="1">
    <citation type="submission" date="2021-01" db="EMBL/GenBank/DDBJ databases">
        <title>Whole genome shotgun sequence of Virgisporangium aliadipatigenens NBRC 105644.</title>
        <authorList>
            <person name="Komaki H."/>
            <person name="Tamura T."/>
        </authorList>
    </citation>
    <scope>NUCLEOTIDE SEQUENCE</scope>
    <source>
        <strain evidence="8">NBRC 105644</strain>
    </source>
</reference>
<evidence type="ECO:0000313" key="9">
    <source>
        <dbReference type="Proteomes" id="UP000619260"/>
    </source>
</evidence>
<keyword evidence="3" id="KW-0731">Sigma factor</keyword>
<evidence type="ECO:0000256" key="4">
    <source>
        <dbReference type="ARBA" id="ARBA00023125"/>
    </source>
</evidence>
<dbReference type="InterPro" id="IPR014284">
    <property type="entry name" value="RNA_pol_sigma-70_dom"/>
</dbReference>
<keyword evidence="5" id="KW-0804">Transcription</keyword>
<dbReference type="InterPro" id="IPR007630">
    <property type="entry name" value="RNA_pol_sigma70_r4"/>
</dbReference>
<dbReference type="PANTHER" id="PTHR43133">
    <property type="entry name" value="RNA POLYMERASE ECF-TYPE SIGMA FACTO"/>
    <property type="match status" value="1"/>
</dbReference>
<evidence type="ECO:0000256" key="5">
    <source>
        <dbReference type="ARBA" id="ARBA00023163"/>
    </source>
</evidence>
<keyword evidence="4" id="KW-0238">DNA-binding</keyword>
<dbReference type="NCBIfam" id="TIGR02983">
    <property type="entry name" value="SigE-fam_strep"/>
    <property type="match status" value="1"/>
</dbReference>
<evidence type="ECO:0000259" key="6">
    <source>
        <dbReference type="Pfam" id="PF04542"/>
    </source>
</evidence>
<dbReference type="GO" id="GO:0016987">
    <property type="term" value="F:sigma factor activity"/>
    <property type="evidence" value="ECO:0007669"/>
    <property type="project" value="UniProtKB-KW"/>
</dbReference>
<gene>
    <name evidence="8" type="ORF">Val02_85930</name>
</gene>
<dbReference type="Gene3D" id="1.10.1740.10">
    <property type="match status" value="1"/>
</dbReference>
<protein>
    <submittedName>
        <fullName evidence="8">DNA-directed RNA polymerase sigma-70 factor</fullName>
    </submittedName>
</protein>
<dbReference type="Proteomes" id="UP000619260">
    <property type="component" value="Unassembled WGS sequence"/>
</dbReference>
<dbReference type="InterPro" id="IPR036388">
    <property type="entry name" value="WH-like_DNA-bd_sf"/>
</dbReference>
<dbReference type="NCBIfam" id="TIGR02937">
    <property type="entry name" value="sigma70-ECF"/>
    <property type="match status" value="1"/>
</dbReference>
<sequence>MDPSESFAEYARARAPSLVRFGYVLTGNQHDADDLAQEALIRLGAAWERVRQKGDPEGYVRTIMVRLHISWWRRRRRERLVGAVPERGYDDGGLADVDSRGGLWQALRGLAPRQRAVLVLRYYERLSDEQVAAVLGISRGTVRSTAFRALERLRSDLGGTGSAARSLLSRRSS</sequence>
<evidence type="ECO:0000256" key="3">
    <source>
        <dbReference type="ARBA" id="ARBA00023082"/>
    </source>
</evidence>
<keyword evidence="8" id="KW-0240">DNA-directed RNA polymerase</keyword>
<dbReference type="InterPro" id="IPR013325">
    <property type="entry name" value="RNA_pol_sigma_r2"/>
</dbReference>
<dbReference type="GO" id="GO:0000428">
    <property type="term" value="C:DNA-directed RNA polymerase complex"/>
    <property type="evidence" value="ECO:0007669"/>
    <property type="project" value="UniProtKB-KW"/>
</dbReference>
<dbReference type="InterPro" id="IPR007627">
    <property type="entry name" value="RNA_pol_sigma70_r2"/>
</dbReference>
<keyword evidence="2" id="KW-0805">Transcription regulation</keyword>
<dbReference type="Gene3D" id="1.10.10.10">
    <property type="entry name" value="Winged helix-like DNA-binding domain superfamily/Winged helix DNA-binding domain"/>
    <property type="match status" value="1"/>
</dbReference>
<feature type="domain" description="RNA polymerase sigma-70 region 2" evidence="6">
    <location>
        <begin position="13"/>
        <end position="77"/>
    </location>
</feature>
<dbReference type="InterPro" id="IPR014325">
    <property type="entry name" value="RNA_pol_sigma-E_actinobac"/>
</dbReference>
<dbReference type="EMBL" id="BOPF01000053">
    <property type="protein sequence ID" value="GIJ51707.1"/>
    <property type="molecule type" value="Genomic_DNA"/>
</dbReference>
<dbReference type="InterPro" id="IPR013324">
    <property type="entry name" value="RNA_pol_sigma_r3/r4-like"/>
</dbReference>
<comment type="caution">
    <text evidence="8">The sequence shown here is derived from an EMBL/GenBank/DDBJ whole genome shotgun (WGS) entry which is preliminary data.</text>
</comment>
<dbReference type="CDD" id="cd06171">
    <property type="entry name" value="Sigma70_r4"/>
    <property type="match status" value="1"/>
</dbReference>
<dbReference type="RefSeq" id="WP_203905100.1">
    <property type="nucleotide sequence ID" value="NZ_BOPF01000053.1"/>
</dbReference>
<comment type="similarity">
    <text evidence="1">Belongs to the sigma-70 factor family. ECF subfamily.</text>
</comment>
<dbReference type="GO" id="GO:0006352">
    <property type="term" value="P:DNA-templated transcription initiation"/>
    <property type="evidence" value="ECO:0007669"/>
    <property type="project" value="InterPro"/>
</dbReference>
<dbReference type="SUPFAM" id="SSF88659">
    <property type="entry name" value="Sigma3 and sigma4 domains of RNA polymerase sigma factors"/>
    <property type="match status" value="1"/>
</dbReference>
<evidence type="ECO:0000256" key="2">
    <source>
        <dbReference type="ARBA" id="ARBA00023015"/>
    </source>
</evidence>
<name>A0A8J3YW14_9ACTN</name>
<dbReference type="Pfam" id="PF04542">
    <property type="entry name" value="Sigma70_r2"/>
    <property type="match status" value="1"/>
</dbReference>
<evidence type="ECO:0000259" key="7">
    <source>
        <dbReference type="Pfam" id="PF04545"/>
    </source>
</evidence>
<evidence type="ECO:0000256" key="1">
    <source>
        <dbReference type="ARBA" id="ARBA00010641"/>
    </source>
</evidence>
<dbReference type="Pfam" id="PF04545">
    <property type="entry name" value="Sigma70_r4"/>
    <property type="match status" value="1"/>
</dbReference>
<dbReference type="GO" id="GO:0003677">
    <property type="term" value="F:DNA binding"/>
    <property type="evidence" value="ECO:0007669"/>
    <property type="project" value="UniProtKB-KW"/>
</dbReference>
<proteinExistence type="inferred from homology"/>